<organism evidence="3">
    <name type="scientific">bioreactor metagenome</name>
    <dbReference type="NCBI Taxonomy" id="1076179"/>
    <lineage>
        <taxon>unclassified sequences</taxon>
        <taxon>metagenomes</taxon>
        <taxon>ecological metagenomes</taxon>
    </lineage>
</organism>
<proteinExistence type="predicted"/>
<feature type="domain" description="DUF4352" evidence="2">
    <location>
        <begin position="51"/>
        <end position="165"/>
    </location>
</feature>
<evidence type="ECO:0000313" key="3">
    <source>
        <dbReference type="EMBL" id="MPM96459.1"/>
    </source>
</evidence>
<evidence type="ECO:0000256" key="1">
    <source>
        <dbReference type="ARBA" id="ARBA00022729"/>
    </source>
</evidence>
<accession>A0A645E4I9</accession>
<dbReference type="EMBL" id="VSSQ01042839">
    <property type="protein sequence ID" value="MPM96459.1"/>
    <property type="molecule type" value="Genomic_DNA"/>
</dbReference>
<evidence type="ECO:0000259" key="2">
    <source>
        <dbReference type="Pfam" id="PF11611"/>
    </source>
</evidence>
<protein>
    <recommendedName>
        <fullName evidence="2">DUF4352 domain-containing protein</fullName>
    </recommendedName>
</protein>
<dbReference type="InterPro" id="IPR029050">
    <property type="entry name" value="Immunoprotect_excell_Ig-like"/>
</dbReference>
<dbReference type="InterPro" id="IPR029051">
    <property type="entry name" value="DUF4352"/>
</dbReference>
<dbReference type="AlphaFoldDB" id="A0A645E4I9"/>
<comment type="caution">
    <text evidence="3">The sequence shown here is derived from an EMBL/GenBank/DDBJ whole genome shotgun (WGS) entry which is preliminary data.</text>
</comment>
<keyword evidence="1" id="KW-0732">Signal</keyword>
<dbReference type="PROSITE" id="PS51257">
    <property type="entry name" value="PROKAR_LIPOPROTEIN"/>
    <property type="match status" value="1"/>
</dbReference>
<gene>
    <name evidence="3" type="ORF">SDC9_143622</name>
</gene>
<dbReference type="Gene3D" id="2.60.40.1240">
    <property type="match status" value="1"/>
</dbReference>
<sequence>MRKSFPLTIALLLGLALLLTACDPMPAPLQSPSPTQSAAPEGDNSGTGFLNDTMSSVFFDFTVTDAFSCESYEGYTAPENWKLVVATITVKNTYTMTIPMGAYDFQIQWGEGDEDYDYPLSAYCEAQLPDEYELLISESRTGILVYEVPADTKDYSISYLEVYDDDETGDCYFVYFSAPFDKTAGGTL</sequence>
<name>A0A645E4I9_9ZZZZ</name>
<dbReference type="Pfam" id="PF11611">
    <property type="entry name" value="DUF4352"/>
    <property type="match status" value="1"/>
</dbReference>
<reference evidence="3" key="1">
    <citation type="submission" date="2019-08" db="EMBL/GenBank/DDBJ databases">
        <authorList>
            <person name="Kucharzyk K."/>
            <person name="Murdoch R.W."/>
            <person name="Higgins S."/>
            <person name="Loffler F."/>
        </authorList>
    </citation>
    <scope>NUCLEOTIDE SEQUENCE</scope>
</reference>